<dbReference type="EMBL" id="JBCEVZ010000055">
    <property type="protein sequence ID" value="MEL5996043.1"/>
    <property type="molecule type" value="Genomic_DNA"/>
</dbReference>
<name>A0ABU9LZV8_9BACT</name>
<proteinExistence type="predicted"/>
<organism evidence="1 2">
    <name type="scientific">Hymenobacter segetis</name>
    <dbReference type="NCBI Taxonomy" id="2025509"/>
    <lineage>
        <taxon>Bacteria</taxon>
        <taxon>Pseudomonadati</taxon>
        <taxon>Bacteroidota</taxon>
        <taxon>Cytophagia</taxon>
        <taxon>Cytophagales</taxon>
        <taxon>Hymenobacteraceae</taxon>
        <taxon>Hymenobacter</taxon>
    </lineage>
</organism>
<evidence type="ECO:0000313" key="2">
    <source>
        <dbReference type="Proteomes" id="UP001479606"/>
    </source>
</evidence>
<reference evidence="1 2" key="1">
    <citation type="journal article" date="2018" name="Arch. Microbiol.">
        <title>Hymenobacter segetis sp. nov., isolated from soil.</title>
        <authorList>
            <person name="Ten L.N."/>
            <person name="Lim S.J."/>
            <person name="Kim B.O."/>
            <person name="Kang I.K."/>
            <person name="Jung H.Y."/>
        </authorList>
    </citation>
    <scope>NUCLEOTIDE SEQUENCE [LARGE SCALE GENOMIC DNA]</scope>
    <source>
        <strain evidence="1 2">S7-3-11</strain>
    </source>
</reference>
<keyword evidence="2" id="KW-1185">Reference proteome</keyword>
<dbReference type="RefSeq" id="WP_342300234.1">
    <property type="nucleotide sequence ID" value="NZ_JBCEVZ010000055.1"/>
</dbReference>
<sequence length="43" mass="5214">MQRFEDEFDIQLRSVLKADEYAKLQAQRAAQRRARRHGRRPTN</sequence>
<accession>A0ABU9LZV8</accession>
<dbReference type="Proteomes" id="UP001479606">
    <property type="component" value="Unassembled WGS sequence"/>
</dbReference>
<gene>
    <name evidence="1" type="ORF">AAFH49_17640</name>
</gene>
<protein>
    <submittedName>
        <fullName evidence="1">Uncharacterized protein</fullName>
    </submittedName>
</protein>
<comment type="caution">
    <text evidence="1">The sequence shown here is derived from an EMBL/GenBank/DDBJ whole genome shotgun (WGS) entry which is preliminary data.</text>
</comment>
<evidence type="ECO:0000313" key="1">
    <source>
        <dbReference type="EMBL" id="MEL5996043.1"/>
    </source>
</evidence>